<dbReference type="PROSITE" id="PS50977">
    <property type="entry name" value="HTH_TETR_2"/>
    <property type="match status" value="1"/>
</dbReference>
<evidence type="ECO:0000256" key="4">
    <source>
        <dbReference type="PROSITE-ProRule" id="PRU00335"/>
    </source>
</evidence>
<dbReference type="InterPro" id="IPR011075">
    <property type="entry name" value="TetR_C"/>
</dbReference>
<dbReference type="InterPro" id="IPR036271">
    <property type="entry name" value="Tet_transcr_reg_TetR-rel_C_sf"/>
</dbReference>
<proteinExistence type="predicted"/>
<keyword evidence="1" id="KW-0805">Transcription regulation</keyword>
<dbReference type="AlphaFoldDB" id="A0A0H3F8D4"/>
<dbReference type="Proteomes" id="UP000007257">
    <property type="component" value="Chromosome"/>
</dbReference>
<dbReference type="SUPFAM" id="SSF46689">
    <property type="entry name" value="Homeodomain-like"/>
    <property type="match status" value="1"/>
</dbReference>
<evidence type="ECO:0000256" key="1">
    <source>
        <dbReference type="ARBA" id="ARBA00023015"/>
    </source>
</evidence>
<dbReference type="InterPro" id="IPR009057">
    <property type="entry name" value="Homeodomain-like_sf"/>
</dbReference>
<dbReference type="HOGENOM" id="CLU_069356_28_1_6"/>
<dbReference type="EMBL" id="CP002505">
    <property type="protein sequence ID" value="ADW73481.1"/>
    <property type="molecule type" value="Genomic_DNA"/>
</dbReference>
<evidence type="ECO:0000259" key="6">
    <source>
        <dbReference type="PROSITE" id="PS50977"/>
    </source>
</evidence>
<reference evidence="8" key="1">
    <citation type="submission" date="2011-01" db="EMBL/GenBank/DDBJ databases">
        <title>Complete sequence of chromosome of Rahnella sp. Y9602.</title>
        <authorList>
            <consortium name="US DOE Joint Genome Institute"/>
            <person name="Lucas S."/>
            <person name="Copeland A."/>
            <person name="Lapidus A."/>
            <person name="Cheng J.-F."/>
            <person name="Goodwin L."/>
            <person name="Pitluck S."/>
            <person name="Lu M."/>
            <person name="Detter J.C."/>
            <person name="Han C."/>
            <person name="Tapia R."/>
            <person name="Land M."/>
            <person name="Hauser L."/>
            <person name="Kyrpides N."/>
            <person name="Ivanova N."/>
            <person name="Ovchinnikova G."/>
            <person name="Pagani I."/>
            <person name="Sobecky P.A."/>
            <person name="Martinez R.J."/>
            <person name="Woyke T."/>
        </authorList>
    </citation>
    <scope>NUCLEOTIDE SEQUENCE [LARGE SCALE GENOMIC DNA]</scope>
    <source>
        <strain evidence="8">Y9602</strain>
    </source>
</reference>
<keyword evidence="2 4" id="KW-0238">DNA-binding</keyword>
<accession>A0A0H3F8D4</accession>
<evidence type="ECO:0000256" key="3">
    <source>
        <dbReference type="ARBA" id="ARBA00023163"/>
    </source>
</evidence>
<feature type="domain" description="HTH tetR-type" evidence="6">
    <location>
        <begin position="29"/>
        <end position="89"/>
    </location>
</feature>
<evidence type="ECO:0000313" key="8">
    <source>
        <dbReference type="Proteomes" id="UP000007257"/>
    </source>
</evidence>
<gene>
    <name evidence="7" type="ordered locus">Rahaq_1863</name>
</gene>
<dbReference type="PANTHER" id="PTHR47506">
    <property type="entry name" value="TRANSCRIPTIONAL REGULATORY PROTEIN"/>
    <property type="match status" value="1"/>
</dbReference>
<evidence type="ECO:0000256" key="2">
    <source>
        <dbReference type="ARBA" id="ARBA00023125"/>
    </source>
</evidence>
<dbReference type="eggNOG" id="COG1309">
    <property type="taxonomic scope" value="Bacteria"/>
</dbReference>
<dbReference type="Gene3D" id="1.10.357.10">
    <property type="entry name" value="Tetracycline Repressor, domain 2"/>
    <property type="match status" value="1"/>
</dbReference>
<dbReference type="SUPFAM" id="SSF48498">
    <property type="entry name" value="Tetracyclin repressor-like, C-terminal domain"/>
    <property type="match status" value="1"/>
</dbReference>
<dbReference type="Pfam" id="PF16925">
    <property type="entry name" value="TetR_C_13"/>
    <property type="match status" value="1"/>
</dbReference>
<dbReference type="RefSeq" id="WP_013575183.1">
    <property type="nucleotide sequence ID" value="NC_015061.1"/>
</dbReference>
<feature type="region of interest" description="Disordered" evidence="5">
    <location>
        <begin position="1"/>
        <end position="26"/>
    </location>
</feature>
<evidence type="ECO:0000256" key="5">
    <source>
        <dbReference type="SAM" id="MobiDB-lite"/>
    </source>
</evidence>
<protein>
    <submittedName>
        <fullName evidence="7">Transcriptional regulator, TetR family</fullName>
    </submittedName>
</protein>
<dbReference type="PANTHER" id="PTHR47506:SF6">
    <property type="entry name" value="HTH-TYPE TRANSCRIPTIONAL REPRESSOR NEMR"/>
    <property type="match status" value="1"/>
</dbReference>
<dbReference type="GO" id="GO:0003677">
    <property type="term" value="F:DNA binding"/>
    <property type="evidence" value="ECO:0007669"/>
    <property type="project" value="UniProtKB-UniRule"/>
</dbReference>
<dbReference type="PRINTS" id="PR00455">
    <property type="entry name" value="HTHTETR"/>
</dbReference>
<reference evidence="7 8" key="2">
    <citation type="journal article" date="2012" name="J. Bacteriol.">
        <title>Complete Genome Sequence of Rahnella sp. Strain Y9602, a Gammaproteobacterium Isolate from Metal- and Radionuclide-Contaminated Soil.</title>
        <authorList>
            <person name="Martinez R.J."/>
            <person name="Bruce D."/>
            <person name="Detter C."/>
            <person name="Goodwin L.A."/>
            <person name="Han J."/>
            <person name="Han C.S."/>
            <person name="Held B."/>
            <person name="Land M.L."/>
            <person name="Mikhailova N."/>
            <person name="Nolan M."/>
            <person name="Pennacchio L."/>
            <person name="Pitluck S."/>
            <person name="Tapia R."/>
            <person name="Woyke T."/>
            <person name="Sobecky P.A."/>
        </authorList>
    </citation>
    <scope>NUCLEOTIDE SEQUENCE [LARGE SCALE GENOMIC DNA]</scope>
    <source>
        <strain evidence="7 8">Y9602</strain>
    </source>
</reference>
<feature type="DNA-binding region" description="H-T-H motif" evidence="4">
    <location>
        <begin position="52"/>
        <end position="71"/>
    </location>
</feature>
<organism evidence="7 8">
    <name type="scientific">Rahnella sp. (strain Y9602)</name>
    <dbReference type="NCBI Taxonomy" id="2703885"/>
    <lineage>
        <taxon>Bacteria</taxon>
        <taxon>Pseudomonadati</taxon>
        <taxon>Pseudomonadota</taxon>
        <taxon>Gammaproteobacteria</taxon>
        <taxon>Enterobacterales</taxon>
        <taxon>Yersiniaceae</taxon>
        <taxon>Rahnella</taxon>
    </lineage>
</organism>
<dbReference type="Pfam" id="PF00440">
    <property type="entry name" value="TetR_N"/>
    <property type="match status" value="1"/>
</dbReference>
<sequence>MMSAELSTEPDVPVKPRRGRPPRTAREFDDTREALIRSGLEVITETGYLSAGIDAVIKNIAVPKGSFYHYFKSKQDFGMAVLTAYGSFFAHKLDKFLLRAELSPLQRIGAFVTHAGEGMAKFEFRRGCLVGNLLQESPLLPEDFSQKLKSILGEWEGRVATCLEEARQAGDIASVMPPAQLAQIFWSGWEGAVMRAKLYRSAEPLDQFWAYFRHTLQSPVHS</sequence>
<dbReference type="InterPro" id="IPR001647">
    <property type="entry name" value="HTH_TetR"/>
</dbReference>
<keyword evidence="3" id="KW-0804">Transcription</keyword>
<dbReference type="KEGG" id="rah:Rahaq_1863"/>
<evidence type="ECO:0000313" key="7">
    <source>
        <dbReference type="EMBL" id="ADW73481.1"/>
    </source>
</evidence>
<name>A0A0H3F8D4_RAHSY</name>